<dbReference type="Gene3D" id="2.40.160.20">
    <property type="match status" value="1"/>
</dbReference>
<proteinExistence type="predicted"/>
<accession>A0ABW5WSN1</accession>
<dbReference type="Proteomes" id="UP001597533">
    <property type="component" value="Unassembled WGS sequence"/>
</dbReference>
<reference evidence="2" key="1">
    <citation type="journal article" date="2019" name="Int. J. Syst. Evol. Microbiol.">
        <title>The Global Catalogue of Microorganisms (GCM) 10K type strain sequencing project: providing services to taxonomists for standard genome sequencing and annotation.</title>
        <authorList>
            <consortium name="The Broad Institute Genomics Platform"/>
            <consortium name="The Broad Institute Genome Sequencing Center for Infectious Disease"/>
            <person name="Wu L."/>
            <person name="Ma J."/>
        </authorList>
    </citation>
    <scope>NUCLEOTIDE SEQUENCE [LARGE SCALE GENOMIC DNA]</scope>
    <source>
        <strain evidence="2">KCTC 32141</strain>
    </source>
</reference>
<sequence>MNLQFNSVFKKILVLLFICFTSFYTFSQSNKEVKKDTYKYFNFNRGHNVITAAIGTAVMNGDLPDPQFGFYGQIGYKRFINPYLNVNFTYNKFNLVFKDISNNGFMSFDLNVEGMLFPNKPFTPYAYAGFGFNASNYFKQTDSKSQAGLGLEYMVNQGIGIKLFSDYNYVFSDLVDGIEFGASNDVYWRIGLGVNIYLRNKKKPIPDNVPTIIKSNPIIHNN</sequence>
<name>A0ABW5WSN1_9FLAO</name>
<comment type="caution">
    <text evidence="1">The sequence shown here is derived from an EMBL/GenBank/DDBJ whole genome shotgun (WGS) entry which is preliminary data.</text>
</comment>
<dbReference type="EMBL" id="JBHUOV010000007">
    <property type="protein sequence ID" value="MFD2824170.1"/>
    <property type="molecule type" value="Genomic_DNA"/>
</dbReference>
<dbReference type="InterPro" id="IPR011250">
    <property type="entry name" value="OMP/PagP_B-barrel"/>
</dbReference>
<protein>
    <submittedName>
        <fullName evidence="1">Curli production assembly/transport component CsgG</fullName>
    </submittedName>
</protein>
<dbReference type="RefSeq" id="WP_221267585.1">
    <property type="nucleotide sequence ID" value="NZ_JBHUOV010000007.1"/>
</dbReference>
<evidence type="ECO:0000313" key="2">
    <source>
        <dbReference type="Proteomes" id="UP001597533"/>
    </source>
</evidence>
<dbReference type="SUPFAM" id="SSF56925">
    <property type="entry name" value="OMPA-like"/>
    <property type="match status" value="1"/>
</dbReference>
<evidence type="ECO:0000313" key="1">
    <source>
        <dbReference type="EMBL" id="MFD2824170.1"/>
    </source>
</evidence>
<organism evidence="1 2">
    <name type="scientific">Lacinutrix iliipiscaria</name>
    <dbReference type="NCBI Taxonomy" id="1230532"/>
    <lineage>
        <taxon>Bacteria</taxon>
        <taxon>Pseudomonadati</taxon>
        <taxon>Bacteroidota</taxon>
        <taxon>Flavobacteriia</taxon>
        <taxon>Flavobacteriales</taxon>
        <taxon>Flavobacteriaceae</taxon>
        <taxon>Lacinutrix</taxon>
    </lineage>
</organism>
<keyword evidence="2" id="KW-1185">Reference proteome</keyword>
<gene>
    <name evidence="1" type="ORF">ACFS5M_10865</name>
</gene>